<dbReference type="RefSeq" id="WP_341428870.1">
    <property type="nucleotide sequence ID" value="NZ_JBBUTG010000028.1"/>
</dbReference>
<comment type="caution">
    <text evidence="8">The sequence shown here is derived from an EMBL/GenBank/DDBJ whole genome shotgun (WGS) entry which is preliminary data.</text>
</comment>
<organism evidence="8 9">
    <name type="scientific">Ideonella lacteola</name>
    <dbReference type="NCBI Taxonomy" id="2984193"/>
    <lineage>
        <taxon>Bacteria</taxon>
        <taxon>Pseudomonadati</taxon>
        <taxon>Pseudomonadota</taxon>
        <taxon>Betaproteobacteria</taxon>
        <taxon>Burkholderiales</taxon>
        <taxon>Sphaerotilaceae</taxon>
        <taxon>Ideonella</taxon>
    </lineage>
</organism>
<keyword evidence="9" id="KW-1185">Reference proteome</keyword>
<dbReference type="Pfam" id="PF01270">
    <property type="entry name" value="Glyco_hydro_8"/>
    <property type="match status" value="1"/>
</dbReference>
<dbReference type="Gene3D" id="1.50.10.10">
    <property type="match status" value="1"/>
</dbReference>
<dbReference type="InterPro" id="IPR008928">
    <property type="entry name" value="6-hairpin_glycosidase_sf"/>
</dbReference>
<keyword evidence="4 8" id="KW-0378">Hydrolase</keyword>
<dbReference type="InterPro" id="IPR002037">
    <property type="entry name" value="Glyco_hydro_8"/>
</dbReference>
<evidence type="ECO:0000256" key="3">
    <source>
        <dbReference type="ARBA" id="ARBA00012601"/>
    </source>
</evidence>
<evidence type="ECO:0000256" key="6">
    <source>
        <dbReference type="ARBA" id="ARBA00023295"/>
    </source>
</evidence>
<dbReference type="InterPro" id="IPR012341">
    <property type="entry name" value="6hp_glycosidase-like_sf"/>
</dbReference>
<gene>
    <name evidence="8" type="ORF">AACH06_26735</name>
</gene>
<comment type="catalytic activity">
    <reaction evidence="1">
        <text>Endohydrolysis of (1-&gt;4)-beta-D-glucosidic linkages in cellulose, lichenin and cereal beta-D-glucans.</text>
        <dbReference type="EC" id="3.2.1.4"/>
    </reaction>
</comment>
<dbReference type="SUPFAM" id="SSF48208">
    <property type="entry name" value="Six-hairpin glycosidases"/>
    <property type="match status" value="1"/>
</dbReference>
<evidence type="ECO:0000256" key="1">
    <source>
        <dbReference type="ARBA" id="ARBA00000966"/>
    </source>
</evidence>
<keyword evidence="7" id="KW-0624">Polysaccharide degradation</keyword>
<evidence type="ECO:0000256" key="7">
    <source>
        <dbReference type="ARBA" id="ARBA00023326"/>
    </source>
</evidence>
<dbReference type="EC" id="3.2.1.4" evidence="3"/>
<keyword evidence="5" id="KW-0136">Cellulose degradation</keyword>
<evidence type="ECO:0000313" key="9">
    <source>
        <dbReference type="Proteomes" id="UP001371218"/>
    </source>
</evidence>
<accession>A0ABU9BX63</accession>
<protein>
    <recommendedName>
        <fullName evidence="3">cellulase</fullName>
        <ecNumber evidence="3">3.2.1.4</ecNumber>
    </recommendedName>
</protein>
<keyword evidence="7" id="KW-0119">Carbohydrate metabolism</keyword>
<evidence type="ECO:0000313" key="8">
    <source>
        <dbReference type="EMBL" id="MEK8034441.1"/>
    </source>
</evidence>
<reference evidence="8 9" key="1">
    <citation type="submission" date="2024-04" db="EMBL/GenBank/DDBJ databases">
        <title>Novel species of the genus Ideonella isolated from streams.</title>
        <authorList>
            <person name="Lu H."/>
        </authorList>
    </citation>
    <scope>NUCLEOTIDE SEQUENCE [LARGE SCALE GENOMIC DNA]</scope>
    <source>
        <strain evidence="8 9">DXS29W</strain>
    </source>
</reference>
<evidence type="ECO:0000256" key="5">
    <source>
        <dbReference type="ARBA" id="ARBA00023001"/>
    </source>
</evidence>
<sequence>MKYDNTCSTVSEAHGYGMVLAAYMADKATFDSMYGYFTKHLSKAGPHLMAWKQTLKGGKMTDAEEQISVTDGDLDLAYALLLAHVEWGSTGSID</sequence>
<evidence type="ECO:0000256" key="2">
    <source>
        <dbReference type="ARBA" id="ARBA00009209"/>
    </source>
</evidence>
<dbReference type="Proteomes" id="UP001371218">
    <property type="component" value="Unassembled WGS sequence"/>
</dbReference>
<dbReference type="PRINTS" id="PR00735">
    <property type="entry name" value="GLHYDRLASE8"/>
</dbReference>
<dbReference type="EMBL" id="JBBUTG010000028">
    <property type="protein sequence ID" value="MEK8034441.1"/>
    <property type="molecule type" value="Genomic_DNA"/>
</dbReference>
<proteinExistence type="inferred from homology"/>
<evidence type="ECO:0000256" key="4">
    <source>
        <dbReference type="ARBA" id="ARBA00022801"/>
    </source>
</evidence>
<dbReference type="GO" id="GO:0016787">
    <property type="term" value="F:hydrolase activity"/>
    <property type="evidence" value="ECO:0007669"/>
    <property type="project" value="UniProtKB-KW"/>
</dbReference>
<name>A0ABU9BX63_9BURK</name>
<keyword evidence="6" id="KW-0326">Glycosidase</keyword>
<comment type="similarity">
    <text evidence="2">Belongs to the glycosyl hydrolase 8 (cellulase D) family.</text>
</comment>